<evidence type="ECO:0000256" key="7">
    <source>
        <dbReference type="SAM" id="Phobius"/>
    </source>
</evidence>
<dbReference type="Pfam" id="PF00950">
    <property type="entry name" value="ABC-3"/>
    <property type="match status" value="1"/>
</dbReference>
<feature type="transmembrane region" description="Helical" evidence="7">
    <location>
        <begin position="214"/>
        <end position="236"/>
    </location>
</feature>
<evidence type="ECO:0000256" key="3">
    <source>
        <dbReference type="ARBA" id="ARBA00022692"/>
    </source>
</evidence>
<dbReference type="PANTHER" id="PTHR30477">
    <property type="entry name" value="ABC-TRANSPORTER METAL-BINDING PROTEIN"/>
    <property type="match status" value="1"/>
</dbReference>
<feature type="transmembrane region" description="Helical" evidence="7">
    <location>
        <begin position="162"/>
        <end position="181"/>
    </location>
</feature>
<evidence type="ECO:0000256" key="6">
    <source>
        <dbReference type="RuleBase" id="RU003943"/>
    </source>
</evidence>
<dbReference type="InterPro" id="IPR001626">
    <property type="entry name" value="ABC_TroCD"/>
</dbReference>
<dbReference type="GO" id="GO:0043190">
    <property type="term" value="C:ATP-binding cassette (ABC) transporter complex"/>
    <property type="evidence" value="ECO:0007669"/>
    <property type="project" value="InterPro"/>
</dbReference>
<evidence type="ECO:0000256" key="2">
    <source>
        <dbReference type="ARBA" id="ARBA00008034"/>
    </source>
</evidence>
<feature type="transmembrane region" description="Helical" evidence="7">
    <location>
        <begin position="187"/>
        <end position="207"/>
    </location>
</feature>
<dbReference type="RefSeq" id="WP_090039584.1">
    <property type="nucleotide sequence ID" value="NZ_FOKI01000006.1"/>
</dbReference>
<feature type="transmembrane region" description="Helical" evidence="7">
    <location>
        <begin position="12"/>
        <end position="30"/>
    </location>
</feature>
<dbReference type="EMBL" id="FOKI01000006">
    <property type="protein sequence ID" value="SFA93396.1"/>
    <property type="molecule type" value="Genomic_DNA"/>
</dbReference>
<comment type="similarity">
    <text evidence="2 6">Belongs to the ABC-3 integral membrane protein family.</text>
</comment>
<feature type="transmembrane region" description="Helical" evidence="7">
    <location>
        <begin position="128"/>
        <end position="150"/>
    </location>
</feature>
<feature type="transmembrane region" description="Helical" evidence="7">
    <location>
        <begin position="242"/>
        <end position="262"/>
    </location>
</feature>
<keyword evidence="9" id="KW-1185">Reference proteome</keyword>
<organism evidence="8 9">
    <name type="scientific">Clostridium frigidicarnis</name>
    <dbReference type="NCBI Taxonomy" id="84698"/>
    <lineage>
        <taxon>Bacteria</taxon>
        <taxon>Bacillati</taxon>
        <taxon>Bacillota</taxon>
        <taxon>Clostridia</taxon>
        <taxon>Eubacteriales</taxon>
        <taxon>Clostridiaceae</taxon>
        <taxon>Clostridium</taxon>
    </lineage>
</organism>
<dbReference type="OrthoDB" id="9798540at2"/>
<dbReference type="PANTHER" id="PTHR30477:SF0">
    <property type="entry name" value="METAL TRANSPORT SYSTEM MEMBRANE PROTEIN TM_0125-RELATED"/>
    <property type="match status" value="1"/>
</dbReference>
<keyword evidence="5 7" id="KW-0472">Membrane</keyword>
<evidence type="ECO:0000256" key="5">
    <source>
        <dbReference type="ARBA" id="ARBA00023136"/>
    </source>
</evidence>
<accession>A0A1I0WZ79</accession>
<dbReference type="GO" id="GO:0055085">
    <property type="term" value="P:transmembrane transport"/>
    <property type="evidence" value="ECO:0007669"/>
    <property type="project" value="InterPro"/>
</dbReference>
<evidence type="ECO:0000256" key="1">
    <source>
        <dbReference type="ARBA" id="ARBA00004141"/>
    </source>
</evidence>
<name>A0A1I0WZ79_9CLOT</name>
<gene>
    <name evidence="8" type="ORF">SAMN04488528_1006148</name>
</gene>
<dbReference type="Gene3D" id="1.10.3470.10">
    <property type="entry name" value="ABC transporter involved in vitamin B12 uptake, BtuC"/>
    <property type="match status" value="1"/>
</dbReference>
<sequence length="270" mass="29272">MLQYEFMQNALIAGFFISILCPLVGIFLVLKRYSMMGDTLSHASFAGIAIGLVVGIDPLLASFGFTSFCGIFIEFLRNYYKKYSELVMSIILTLSIGIAIILISTGKASANVNSILFGSILTVSRKDLLIILAIGIICILIISSLFSKLIYITFDEEGAKAIGINVSLVNYIFTLLVGATISVSIRVMGILVISSMIVVPVATALQLKKGFKTTLIWSIIFGFLDIFIGIITSFYIDSAPGGTIAVTSVIILIITLIVNIILKKLKIMKN</sequence>
<comment type="subcellular location">
    <subcellularLocation>
        <location evidence="6">Cell membrane</location>
        <topology evidence="6">Multi-pass membrane protein</topology>
    </subcellularLocation>
    <subcellularLocation>
        <location evidence="1">Membrane</location>
        <topology evidence="1">Multi-pass membrane protein</topology>
    </subcellularLocation>
</comment>
<keyword evidence="4 7" id="KW-1133">Transmembrane helix</keyword>
<evidence type="ECO:0000256" key="4">
    <source>
        <dbReference type="ARBA" id="ARBA00022989"/>
    </source>
</evidence>
<reference evidence="8 9" key="1">
    <citation type="submission" date="2016-10" db="EMBL/GenBank/DDBJ databases">
        <authorList>
            <person name="de Groot N.N."/>
        </authorList>
    </citation>
    <scope>NUCLEOTIDE SEQUENCE [LARGE SCALE GENOMIC DNA]</scope>
    <source>
        <strain evidence="8 9">DSM 12271</strain>
    </source>
</reference>
<protein>
    <submittedName>
        <fullName evidence="8">Zinc transport system permease protein</fullName>
    </submittedName>
</protein>
<dbReference type="CDD" id="cd06550">
    <property type="entry name" value="TM_ABC_iron-siderophores_like"/>
    <property type="match status" value="1"/>
</dbReference>
<dbReference type="AlphaFoldDB" id="A0A1I0WZ79"/>
<dbReference type="InterPro" id="IPR037294">
    <property type="entry name" value="ABC_BtuC-like"/>
</dbReference>
<dbReference type="GO" id="GO:0010043">
    <property type="term" value="P:response to zinc ion"/>
    <property type="evidence" value="ECO:0007669"/>
    <property type="project" value="TreeGrafter"/>
</dbReference>
<feature type="transmembrane region" description="Helical" evidence="7">
    <location>
        <begin position="42"/>
        <end position="75"/>
    </location>
</feature>
<dbReference type="STRING" id="84698.SAMN04488528_1006148"/>
<dbReference type="SUPFAM" id="SSF81345">
    <property type="entry name" value="ABC transporter involved in vitamin B12 uptake, BtuC"/>
    <property type="match status" value="1"/>
</dbReference>
<dbReference type="Proteomes" id="UP000198619">
    <property type="component" value="Unassembled WGS sequence"/>
</dbReference>
<keyword evidence="6" id="KW-0813">Transport</keyword>
<proteinExistence type="inferred from homology"/>
<evidence type="ECO:0000313" key="8">
    <source>
        <dbReference type="EMBL" id="SFA93396.1"/>
    </source>
</evidence>
<keyword evidence="3 6" id="KW-0812">Transmembrane</keyword>
<feature type="transmembrane region" description="Helical" evidence="7">
    <location>
        <begin position="87"/>
        <end position="108"/>
    </location>
</feature>
<evidence type="ECO:0000313" key="9">
    <source>
        <dbReference type="Proteomes" id="UP000198619"/>
    </source>
</evidence>